<sequence length="155" mass="17727">MIIAKNDEDKRSRVWNYVTGITTVLIIIVAGYFIYQGFFGNPLEGKWKHDESDMILEVDDHNEAELDWKNLIDGKDVEVELGYTLDIKAKQITFTVKQEELDETAKELGDNVTATEVEQAINSVLTTFNYSVDGTKLTFTEWDYGDQMIFEKAGK</sequence>
<gene>
    <name evidence="2" type="ORF">ERS852574_01833</name>
</gene>
<keyword evidence="1" id="KW-1133">Transmembrane helix</keyword>
<evidence type="ECO:0000256" key="1">
    <source>
        <dbReference type="SAM" id="Phobius"/>
    </source>
</evidence>
<name>A0A173SZ94_9FIRM</name>
<protein>
    <submittedName>
        <fullName evidence="2">Uncharacterized protein</fullName>
    </submittedName>
</protein>
<keyword evidence="1" id="KW-0472">Membrane</keyword>
<dbReference type="Proteomes" id="UP000095727">
    <property type="component" value="Unassembled WGS sequence"/>
</dbReference>
<accession>A0A173SZ94</accession>
<dbReference type="RefSeq" id="WP_055156873.1">
    <property type="nucleotide sequence ID" value="NZ_CYXR01000011.1"/>
</dbReference>
<evidence type="ECO:0000313" key="3">
    <source>
        <dbReference type="Proteomes" id="UP000095727"/>
    </source>
</evidence>
<dbReference type="EMBL" id="CYXR01000011">
    <property type="protein sequence ID" value="CUM96004.1"/>
    <property type="molecule type" value="Genomic_DNA"/>
</dbReference>
<evidence type="ECO:0000313" key="2">
    <source>
        <dbReference type="EMBL" id="CUM96004.1"/>
    </source>
</evidence>
<proteinExistence type="predicted"/>
<feature type="transmembrane region" description="Helical" evidence="1">
    <location>
        <begin position="14"/>
        <end position="35"/>
    </location>
</feature>
<dbReference type="AlphaFoldDB" id="A0A173SZ94"/>
<organism evidence="2 3">
    <name type="scientific">Coprococcus comes</name>
    <dbReference type="NCBI Taxonomy" id="410072"/>
    <lineage>
        <taxon>Bacteria</taxon>
        <taxon>Bacillati</taxon>
        <taxon>Bacillota</taxon>
        <taxon>Clostridia</taxon>
        <taxon>Lachnospirales</taxon>
        <taxon>Lachnospiraceae</taxon>
        <taxon>Coprococcus</taxon>
    </lineage>
</organism>
<reference evidence="2 3" key="1">
    <citation type="submission" date="2015-09" db="EMBL/GenBank/DDBJ databases">
        <authorList>
            <consortium name="Pathogen Informatics"/>
        </authorList>
    </citation>
    <scope>NUCLEOTIDE SEQUENCE [LARGE SCALE GENOMIC DNA]</scope>
    <source>
        <strain evidence="2 3">2789STDY5834962</strain>
    </source>
</reference>
<keyword evidence="1" id="KW-0812">Transmembrane</keyword>